<dbReference type="InterPro" id="IPR051055">
    <property type="entry name" value="PIF1_helicase"/>
</dbReference>
<evidence type="ECO:0000313" key="3">
    <source>
        <dbReference type="Proteomes" id="UP000178532"/>
    </source>
</evidence>
<dbReference type="Pfam" id="PF05970">
    <property type="entry name" value="PIF1"/>
    <property type="match status" value="1"/>
</dbReference>
<feature type="domain" description="AAA+ ATPase" evidence="1">
    <location>
        <begin position="12"/>
        <end position="166"/>
    </location>
</feature>
<dbReference type="GO" id="GO:0000723">
    <property type="term" value="P:telomere maintenance"/>
    <property type="evidence" value="ECO:0007669"/>
    <property type="project" value="InterPro"/>
</dbReference>
<dbReference type="CDD" id="cd18809">
    <property type="entry name" value="SF1_C_RecD"/>
    <property type="match status" value="1"/>
</dbReference>
<dbReference type="Proteomes" id="UP000178532">
    <property type="component" value="Unassembled WGS sequence"/>
</dbReference>
<gene>
    <name evidence="2" type="ORF">A3C19_03570</name>
</gene>
<dbReference type="STRING" id="1798495.A3C19_03570"/>
<comment type="caution">
    <text evidence="2">The sequence shown here is derived from an EMBL/GenBank/DDBJ whole genome shotgun (WGS) entry which is preliminary data.</text>
</comment>
<dbReference type="EMBL" id="MFLI01000010">
    <property type="protein sequence ID" value="OGG62277.1"/>
    <property type="molecule type" value="Genomic_DNA"/>
</dbReference>
<dbReference type="InterPro" id="IPR010285">
    <property type="entry name" value="DNA_helicase_pif1-like_DEAD"/>
</dbReference>
<name>A0A1F6DLR1_9BACT</name>
<dbReference type="Gene3D" id="1.10.10.1390">
    <property type="entry name" value="ATP-dependent DNA helicase RecQ"/>
    <property type="match status" value="1"/>
</dbReference>
<dbReference type="Gene3D" id="3.40.50.300">
    <property type="entry name" value="P-loop containing nucleotide triphosphate hydrolases"/>
    <property type="match status" value="2"/>
</dbReference>
<dbReference type="InterPro" id="IPR003593">
    <property type="entry name" value="AAA+_ATPase"/>
</dbReference>
<sequence>MTQGEALAVLKTGANVYLTGEPGSGKTHTINEFVAWLRASGIEPSVTAATGIAATHVGGLTLHSWSGIGIAESLSRADVDRIAGKEHIAKRIMKAKVLIIEEISMLSSATFEMADAVCREVRRVDKPFGGLTVVLVGDFFQLPPVARRSFSEGGRSREVQFAYVSPTWRDLNLITCYLTEQYRQDDIDFLQVLSAIRSGEVEEMHHERLMARSAGVSELPLDTPKLFSHNADVDRINADELARLPGKAKRFHMTSRGKDSLVQGLIRGCLSPEVLELKEGAAVMFTKNSFPPAGAGRQGRFVNGTLGLVTGFGADGMPIVKTKDGLKITAEPMEWQLEEQGKVKASISQIPLRLAYAMTVHKSQGMSMDAAIMDLSKAFEYGQGYVALSRVRRLSGVHLTGLNARALEVHPEILKKDRDFRAASEAAREAFAPRPDSGQAGMSEAEIIAMQKKFVKAMGGAIITESTKHEARNPKRTMTLPGRLAETLSTVREAKTLKNAVILRGLTASTIVHHLEELSEIGKLVRADFAHLVPLRIVDEVHEALATAGSERLSPAFHALGGRHSFEVIRLVRLMKQ</sequence>
<dbReference type="InterPro" id="IPR027417">
    <property type="entry name" value="P-loop_NTPase"/>
</dbReference>
<dbReference type="InterPro" id="IPR029491">
    <property type="entry name" value="Helicase_HTH"/>
</dbReference>
<dbReference type="PANTHER" id="PTHR47642">
    <property type="entry name" value="ATP-DEPENDENT DNA HELICASE"/>
    <property type="match status" value="1"/>
</dbReference>
<proteinExistence type="predicted"/>
<dbReference type="GO" id="GO:0003678">
    <property type="term" value="F:DNA helicase activity"/>
    <property type="evidence" value="ECO:0007669"/>
    <property type="project" value="InterPro"/>
</dbReference>
<dbReference type="AlphaFoldDB" id="A0A1F6DLR1"/>
<evidence type="ECO:0000259" key="1">
    <source>
        <dbReference type="SMART" id="SM00382"/>
    </source>
</evidence>
<dbReference type="CDD" id="cd18037">
    <property type="entry name" value="DEXSc_Pif1_like"/>
    <property type="match status" value="1"/>
</dbReference>
<dbReference type="SUPFAM" id="SSF52540">
    <property type="entry name" value="P-loop containing nucleoside triphosphate hydrolases"/>
    <property type="match status" value="2"/>
</dbReference>
<reference evidence="2 3" key="1">
    <citation type="journal article" date="2016" name="Nat. Commun.">
        <title>Thousands of microbial genomes shed light on interconnected biogeochemical processes in an aquifer system.</title>
        <authorList>
            <person name="Anantharaman K."/>
            <person name="Brown C.T."/>
            <person name="Hug L.A."/>
            <person name="Sharon I."/>
            <person name="Castelle C.J."/>
            <person name="Probst A.J."/>
            <person name="Thomas B.C."/>
            <person name="Singh A."/>
            <person name="Wilkins M.J."/>
            <person name="Karaoz U."/>
            <person name="Brodie E.L."/>
            <person name="Williams K.H."/>
            <person name="Hubbard S.S."/>
            <person name="Banfield J.F."/>
        </authorList>
    </citation>
    <scope>NUCLEOTIDE SEQUENCE [LARGE SCALE GENOMIC DNA]</scope>
</reference>
<evidence type="ECO:0000313" key="2">
    <source>
        <dbReference type="EMBL" id="OGG62277.1"/>
    </source>
</evidence>
<accession>A0A1F6DLR1</accession>
<organism evidence="2 3">
    <name type="scientific">Candidatus Kaiserbacteria bacterium RIFCSPHIGHO2_02_FULL_54_22</name>
    <dbReference type="NCBI Taxonomy" id="1798495"/>
    <lineage>
        <taxon>Bacteria</taxon>
        <taxon>Candidatus Kaiseribacteriota</taxon>
    </lineage>
</organism>
<dbReference type="SMART" id="SM00382">
    <property type="entry name" value="AAA"/>
    <property type="match status" value="1"/>
</dbReference>
<dbReference type="Pfam" id="PF14493">
    <property type="entry name" value="HTH_40"/>
    <property type="match status" value="1"/>
</dbReference>
<protein>
    <recommendedName>
        <fullName evidence="1">AAA+ ATPase domain-containing protein</fullName>
    </recommendedName>
</protein>
<dbReference type="GO" id="GO:0006281">
    <property type="term" value="P:DNA repair"/>
    <property type="evidence" value="ECO:0007669"/>
    <property type="project" value="InterPro"/>
</dbReference>
<dbReference type="PANTHER" id="PTHR47642:SF5">
    <property type="entry name" value="ATP-DEPENDENT DNA HELICASE"/>
    <property type="match status" value="1"/>
</dbReference>